<name>A0A1I7TDT2_9PELO</name>
<organism evidence="1 2">
    <name type="scientific">Caenorhabditis tropicalis</name>
    <dbReference type="NCBI Taxonomy" id="1561998"/>
    <lineage>
        <taxon>Eukaryota</taxon>
        <taxon>Metazoa</taxon>
        <taxon>Ecdysozoa</taxon>
        <taxon>Nematoda</taxon>
        <taxon>Chromadorea</taxon>
        <taxon>Rhabditida</taxon>
        <taxon>Rhabditina</taxon>
        <taxon>Rhabditomorpha</taxon>
        <taxon>Rhabditoidea</taxon>
        <taxon>Rhabditidae</taxon>
        <taxon>Peloderinae</taxon>
        <taxon>Caenorhabditis</taxon>
    </lineage>
</organism>
<dbReference type="AlphaFoldDB" id="A0A1I7TDT2"/>
<evidence type="ECO:0000313" key="2">
    <source>
        <dbReference type="WBParaSite" id="Csp11.Scaffold589.g4944.t1"/>
    </source>
</evidence>
<proteinExistence type="predicted"/>
<reference evidence="2" key="1">
    <citation type="submission" date="2016-11" db="UniProtKB">
        <authorList>
            <consortium name="WormBaseParasite"/>
        </authorList>
    </citation>
    <scope>IDENTIFICATION</scope>
</reference>
<keyword evidence="1" id="KW-1185">Reference proteome</keyword>
<accession>A0A1I7TDT2</accession>
<sequence length="92" mass="11202">MSNKRKSATNISNLEEITKINFTKILITIQQRNRRELSKQTRIYRKKEYKQQKWFSQIRVENGFRKYRLSRIVNSKLMVIIKNICMQIHRSG</sequence>
<dbReference type="Proteomes" id="UP000095282">
    <property type="component" value="Unplaced"/>
</dbReference>
<evidence type="ECO:0000313" key="1">
    <source>
        <dbReference type="Proteomes" id="UP000095282"/>
    </source>
</evidence>
<protein>
    <submittedName>
        <fullName evidence="2">Uncharacterized protein</fullName>
    </submittedName>
</protein>
<dbReference type="WBParaSite" id="Csp11.Scaffold589.g4944.t1">
    <property type="protein sequence ID" value="Csp11.Scaffold589.g4944.t1"/>
    <property type="gene ID" value="Csp11.Scaffold589.g4944"/>
</dbReference>